<keyword evidence="6 8" id="KW-0862">Zinc</keyword>
<reference evidence="11" key="1">
    <citation type="submission" date="2014-02" db="EMBL/GenBank/DDBJ databases">
        <authorList>
            <person name="Genoscope - CEA"/>
        </authorList>
    </citation>
    <scope>NUCLEOTIDE SEQUENCE</scope>
    <source>
        <strain evidence="11">LS3</strain>
    </source>
</reference>
<dbReference type="GO" id="GO:0005634">
    <property type="term" value="C:nucleus"/>
    <property type="evidence" value="ECO:0007669"/>
    <property type="project" value="UniProtKB-SubCell"/>
</dbReference>
<gene>
    <name evidence="11" type="ORF">GNLVRS02_ARAD1D06930g</name>
</gene>
<dbReference type="EMBL" id="HG937694">
    <property type="protein sequence ID" value="CDP37237.1"/>
    <property type="molecule type" value="Genomic_DNA"/>
</dbReference>
<dbReference type="GO" id="GO:0008143">
    <property type="term" value="F:poly(A) binding"/>
    <property type="evidence" value="ECO:0007669"/>
    <property type="project" value="InterPro"/>
</dbReference>
<dbReference type="PhylomeDB" id="A0A060TEF5"/>
<protein>
    <submittedName>
        <fullName evidence="11">ARAD1D06930p</fullName>
    </submittedName>
</protein>
<feature type="region of interest" description="Disordered" evidence="9">
    <location>
        <begin position="244"/>
        <end position="272"/>
    </location>
</feature>
<evidence type="ECO:0000313" key="11">
    <source>
        <dbReference type="EMBL" id="CDP37237.1"/>
    </source>
</evidence>
<dbReference type="Pfam" id="PF14608">
    <property type="entry name" value="zf-CCCH_2"/>
    <property type="match status" value="5"/>
</dbReference>
<keyword evidence="3 8" id="KW-0479">Metal-binding</keyword>
<organism evidence="11">
    <name type="scientific">Blastobotrys adeninivorans</name>
    <name type="common">Yeast</name>
    <name type="synonym">Arxula adeninivorans</name>
    <dbReference type="NCBI Taxonomy" id="409370"/>
    <lineage>
        <taxon>Eukaryota</taxon>
        <taxon>Fungi</taxon>
        <taxon>Dikarya</taxon>
        <taxon>Ascomycota</taxon>
        <taxon>Saccharomycotina</taxon>
        <taxon>Dipodascomycetes</taxon>
        <taxon>Dipodascales</taxon>
        <taxon>Trichomonascaceae</taxon>
        <taxon>Blastobotrys</taxon>
    </lineage>
</organism>
<dbReference type="InterPro" id="IPR000571">
    <property type="entry name" value="Znf_CCCH"/>
</dbReference>
<dbReference type="Gene3D" id="4.10.1000.40">
    <property type="match status" value="3"/>
</dbReference>
<feature type="zinc finger region" description="C3H1-type" evidence="8">
    <location>
        <begin position="175"/>
        <end position="199"/>
    </location>
</feature>
<evidence type="ECO:0000256" key="5">
    <source>
        <dbReference type="ARBA" id="ARBA00022771"/>
    </source>
</evidence>
<dbReference type="InterPro" id="IPR049017">
    <property type="entry name" value="Nab2_Znf4"/>
</dbReference>
<dbReference type="AlphaFoldDB" id="A0A060TEF5"/>
<evidence type="ECO:0000256" key="7">
    <source>
        <dbReference type="ARBA" id="ARBA00023242"/>
    </source>
</evidence>
<comment type="similarity">
    <text evidence="2">Belongs to the ZC3H14 family.</text>
</comment>
<dbReference type="GO" id="GO:0005737">
    <property type="term" value="C:cytoplasm"/>
    <property type="evidence" value="ECO:0007669"/>
    <property type="project" value="TreeGrafter"/>
</dbReference>
<dbReference type="GO" id="GO:0043488">
    <property type="term" value="P:regulation of mRNA stability"/>
    <property type="evidence" value="ECO:0007669"/>
    <property type="project" value="InterPro"/>
</dbReference>
<sequence length="443" mass="49263">MDLQGFSANSELGQSLLQAVKDRVSSYGLDEDVNDVAQYVVMMVENQKPVPDITAEMSGLFGNSFTDEFSQWVYDTLHQLANPQAANSMGSQTQFSGANDDDAMMDDDADEVRTKISTSLRDRLGKRTNLKDRVGKAKSDRASGSRRQMRFNADNIDAIQDEAVKDMGGDPERVRTPKTRCRHWPHCTYPNCKFAHPTKPCYNYPNCTREPGTCPFLHPDDPDPTKMAPPMPMPMFPPPPVAGQVPSMAQPAGQPWAEQMGQPGGPQAAQAQSQPKLILCKYKDKCANQSCPFGHPTPANDDAKVTTMEWCSDKEGCKDPSCELAHPSGSLVRQPAPLPTEFVLDTCKFLDRCTNPNCRYRHPTSMKPCRNGLACQRLDCTFFHPLKEECKFGVACRNARCIYTHPPERDEAMSQGFSWVRGQPISERKFAADEPAERMPVSS</sequence>
<keyword evidence="7" id="KW-0539">Nucleus</keyword>
<evidence type="ECO:0000256" key="4">
    <source>
        <dbReference type="ARBA" id="ARBA00022737"/>
    </source>
</evidence>
<dbReference type="InterPro" id="IPR043094">
    <property type="entry name" value="Nab2/ZC3H14_N_sf"/>
</dbReference>
<evidence type="ECO:0000256" key="8">
    <source>
        <dbReference type="PROSITE-ProRule" id="PRU00723"/>
    </source>
</evidence>
<dbReference type="PANTHER" id="PTHR14738">
    <property type="entry name" value="ZINC FINGER CCCH DOMAIN-CONTAINING PROTEIN 14"/>
    <property type="match status" value="1"/>
</dbReference>
<evidence type="ECO:0000256" key="1">
    <source>
        <dbReference type="ARBA" id="ARBA00004123"/>
    </source>
</evidence>
<dbReference type="Gene3D" id="1.10.340.40">
    <property type="entry name" value="Nuclear abundant poly(A) RNA-bind protein 2, N-terminal domain"/>
    <property type="match status" value="1"/>
</dbReference>
<keyword evidence="5 8" id="KW-0863">Zinc-finger</keyword>
<proteinExistence type="inferred from homology"/>
<dbReference type="PROSITE" id="PS50103">
    <property type="entry name" value="ZF_C3H1"/>
    <property type="match status" value="1"/>
</dbReference>
<evidence type="ECO:0000256" key="2">
    <source>
        <dbReference type="ARBA" id="ARBA00008423"/>
    </source>
</evidence>
<dbReference type="GO" id="GO:0008270">
    <property type="term" value="F:zinc ion binding"/>
    <property type="evidence" value="ECO:0007669"/>
    <property type="project" value="UniProtKB-KW"/>
</dbReference>
<evidence type="ECO:0000256" key="3">
    <source>
        <dbReference type="ARBA" id="ARBA00022723"/>
    </source>
</evidence>
<name>A0A060TEF5_BLAAD</name>
<evidence type="ECO:0000259" key="10">
    <source>
        <dbReference type="PROSITE" id="PS50103"/>
    </source>
</evidence>
<dbReference type="FunFam" id="4.10.1000.40:FF:000003">
    <property type="entry name" value="Nuclear polyadenylated RNA-binding protein NAB2"/>
    <property type="match status" value="1"/>
</dbReference>
<keyword evidence="4" id="KW-0677">Repeat</keyword>
<dbReference type="Pfam" id="PF21803">
    <property type="entry name" value="Nab2-zf4"/>
    <property type="match status" value="1"/>
</dbReference>
<feature type="compositionally biased region" description="Low complexity" evidence="9">
    <location>
        <begin position="259"/>
        <end position="272"/>
    </location>
</feature>
<dbReference type="InterPro" id="IPR040366">
    <property type="entry name" value="Nab2/ZC3H14"/>
</dbReference>
<feature type="domain" description="C3H1-type" evidence="10">
    <location>
        <begin position="175"/>
        <end position="199"/>
    </location>
</feature>
<accession>A0A060TEF5</accession>
<evidence type="ECO:0000256" key="6">
    <source>
        <dbReference type="ARBA" id="ARBA00022833"/>
    </source>
</evidence>
<evidence type="ECO:0000256" key="9">
    <source>
        <dbReference type="SAM" id="MobiDB-lite"/>
    </source>
</evidence>
<comment type="subcellular location">
    <subcellularLocation>
        <location evidence="1">Nucleus</location>
    </subcellularLocation>
</comment>
<reference evidence="11" key="2">
    <citation type="submission" date="2014-06" db="EMBL/GenBank/DDBJ databases">
        <title>The complete genome of Blastobotrys (Arxula) adeninivorans LS3 - a yeast of biotechnological interest.</title>
        <authorList>
            <person name="Kunze G."/>
            <person name="Gaillardin C."/>
            <person name="Czernicka M."/>
            <person name="Durrens P."/>
            <person name="Martin T."/>
            <person name="Boer E."/>
            <person name="Gabaldon T."/>
            <person name="Cruz J."/>
            <person name="Talla E."/>
            <person name="Marck C."/>
            <person name="Goffeau A."/>
            <person name="Barbe V."/>
            <person name="Baret P."/>
            <person name="Baronian K."/>
            <person name="Beier S."/>
            <person name="Bleykasten C."/>
            <person name="Bode R."/>
            <person name="Casaregola S."/>
            <person name="Despons L."/>
            <person name="Fairhead C."/>
            <person name="Giersberg M."/>
            <person name="Gierski P."/>
            <person name="Hahnel U."/>
            <person name="Hartmann A."/>
            <person name="Jankowska D."/>
            <person name="Jubin C."/>
            <person name="Jung P."/>
            <person name="Lafontaine I."/>
            <person name="Leh-Louis V."/>
            <person name="Lemaire M."/>
            <person name="Marcet-Houben M."/>
            <person name="Mascher M."/>
            <person name="Morel G."/>
            <person name="Richard G.-F."/>
            <person name="Riechen J."/>
            <person name="Sacerdot C."/>
            <person name="Sarkar A."/>
            <person name="Savel G."/>
            <person name="Schacherer J."/>
            <person name="Sherman D."/>
            <person name="Straub M.-L."/>
            <person name="Stein N."/>
            <person name="Thierry A."/>
            <person name="Trautwein-Schult A."/>
            <person name="Westhof E."/>
            <person name="Worch S."/>
            <person name="Dujon B."/>
            <person name="Souciet J.-L."/>
            <person name="Wincker P."/>
            <person name="Scholz U."/>
            <person name="Neuveglise N."/>
        </authorList>
    </citation>
    <scope>NUCLEOTIDE SEQUENCE</scope>
    <source>
        <strain evidence="11">LS3</strain>
    </source>
</reference>
<dbReference type="PANTHER" id="PTHR14738:SF29">
    <property type="entry name" value="ZINC FINGER CCCH DOMAIN-CONTAINING PROTEIN 14"/>
    <property type="match status" value="1"/>
</dbReference>